<comment type="subcellular location">
    <subcellularLocation>
        <location evidence="1">Secreted</location>
    </subcellularLocation>
</comment>
<keyword evidence="4" id="KW-0646">Protease inhibitor</keyword>
<accession>A0A6J1PZB4</accession>
<sequence>MSRASFVLFLMIGVLCSTTIAQTETQCPVNQEYKECGSACPPSCNNPDPQLCTMQCVQGCQCKDGLLLKSSGECVPSTQC</sequence>
<dbReference type="AlphaFoldDB" id="A0A6J1PZB4"/>
<keyword evidence="8" id="KW-0732">Signal</keyword>
<keyword evidence="5" id="KW-0677">Repeat</keyword>
<dbReference type="GeneID" id="112456749"/>
<evidence type="ECO:0000256" key="2">
    <source>
        <dbReference type="ARBA" id="ARBA00007611"/>
    </source>
</evidence>
<dbReference type="GO" id="GO:0005576">
    <property type="term" value="C:extracellular region"/>
    <property type="evidence" value="ECO:0007669"/>
    <property type="project" value="UniProtKB-SubCell"/>
</dbReference>
<keyword evidence="6" id="KW-0722">Serine protease inhibitor</keyword>
<feature type="domain" description="TIL" evidence="9">
    <location>
        <begin position="27"/>
        <end position="80"/>
    </location>
</feature>
<evidence type="ECO:0000256" key="4">
    <source>
        <dbReference type="ARBA" id="ARBA00022690"/>
    </source>
</evidence>
<name>A0A6J1PZB4_9HYME</name>
<dbReference type="Pfam" id="PF01826">
    <property type="entry name" value="TIL"/>
    <property type="match status" value="1"/>
</dbReference>
<evidence type="ECO:0000256" key="8">
    <source>
        <dbReference type="SAM" id="SignalP"/>
    </source>
</evidence>
<evidence type="ECO:0000256" key="7">
    <source>
        <dbReference type="ARBA" id="ARBA00023157"/>
    </source>
</evidence>
<dbReference type="CDD" id="cd19941">
    <property type="entry name" value="TIL"/>
    <property type="match status" value="1"/>
</dbReference>
<dbReference type="Gene3D" id="2.10.25.10">
    <property type="entry name" value="Laminin"/>
    <property type="match status" value="1"/>
</dbReference>
<keyword evidence="3" id="KW-0964">Secreted</keyword>
<dbReference type="InterPro" id="IPR051368">
    <property type="entry name" value="SerProtInhib-TIL_Domain"/>
</dbReference>
<dbReference type="InterPro" id="IPR002919">
    <property type="entry name" value="TIL_dom"/>
</dbReference>
<dbReference type="PANTHER" id="PTHR23259:SF70">
    <property type="entry name" value="ACCESSORY GLAND PROTEIN ACP62F-RELATED"/>
    <property type="match status" value="1"/>
</dbReference>
<evidence type="ECO:0000313" key="11">
    <source>
        <dbReference type="RefSeq" id="XP_024875252.1"/>
    </source>
</evidence>
<reference evidence="11" key="1">
    <citation type="submission" date="2025-08" db="UniProtKB">
        <authorList>
            <consortium name="RefSeq"/>
        </authorList>
    </citation>
    <scope>IDENTIFICATION</scope>
    <source>
        <tissue evidence="11">Whole body</tissue>
    </source>
</reference>
<proteinExistence type="inferred from homology"/>
<keyword evidence="7" id="KW-1015">Disulfide bond</keyword>
<evidence type="ECO:0000256" key="1">
    <source>
        <dbReference type="ARBA" id="ARBA00004613"/>
    </source>
</evidence>
<dbReference type="OrthoDB" id="6236007at2759"/>
<dbReference type="InterPro" id="IPR036084">
    <property type="entry name" value="Ser_inhib-like_sf"/>
</dbReference>
<dbReference type="PANTHER" id="PTHR23259">
    <property type="entry name" value="RIDDLE"/>
    <property type="match status" value="1"/>
</dbReference>
<protein>
    <submittedName>
        <fullName evidence="11">Chymotrypsin inhibitor-like</fullName>
    </submittedName>
</protein>
<evidence type="ECO:0000256" key="6">
    <source>
        <dbReference type="ARBA" id="ARBA00022900"/>
    </source>
</evidence>
<dbReference type="FunFam" id="2.10.25.10:FF:000153">
    <property type="entry name" value="MUC5B isoform 1"/>
    <property type="match status" value="1"/>
</dbReference>
<evidence type="ECO:0000313" key="10">
    <source>
        <dbReference type="Proteomes" id="UP000504618"/>
    </source>
</evidence>
<dbReference type="SUPFAM" id="SSF57567">
    <property type="entry name" value="Serine protease inhibitors"/>
    <property type="match status" value="1"/>
</dbReference>
<feature type="chain" id="PRO_5026916001" evidence="8">
    <location>
        <begin position="22"/>
        <end position="80"/>
    </location>
</feature>
<dbReference type="RefSeq" id="XP_024875252.1">
    <property type="nucleotide sequence ID" value="XM_025019484.1"/>
</dbReference>
<comment type="similarity">
    <text evidence="2">Belongs to the serine protease inhibitor-like (TIL domain-containing) family.</text>
</comment>
<evidence type="ECO:0000256" key="5">
    <source>
        <dbReference type="ARBA" id="ARBA00022737"/>
    </source>
</evidence>
<organism evidence="10 11">
    <name type="scientific">Temnothorax curvispinosus</name>
    <dbReference type="NCBI Taxonomy" id="300111"/>
    <lineage>
        <taxon>Eukaryota</taxon>
        <taxon>Metazoa</taxon>
        <taxon>Ecdysozoa</taxon>
        <taxon>Arthropoda</taxon>
        <taxon>Hexapoda</taxon>
        <taxon>Insecta</taxon>
        <taxon>Pterygota</taxon>
        <taxon>Neoptera</taxon>
        <taxon>Endopterygota</taxon>
        <taxon>Hymenoptera</taxon>
        <taxon>Apocrita</taxon>
        <taxon>Aculeata</taxon>
        <taxon>Formicoidea</taxon>
        <taxon>Formicidae</taxon>
        <taxon>Myrmicinae</taxon>
        <taxon>Temnothorax</taxon>
    </lineage>
</organism>
<keyword evidence="10" id="KW-1185">Reference proteome</keyword>
<dbReference type="Proteomes" id="UP000504618">
    <property type="component" value="Unplaced"/>
</dbReference>
<gene>
    <name evidence="11" type="primary">LOC112456749</name>
</gene>
<evidence type="ECO:0000256" key="3">
    <source>
        <dbReference type="ARBA" id="ARBA00022525"/>
    </source>
</evidence>
<evidence type="ECO:0000259" key="9">
    <source>
        <dbReference type="Pfam" id="PF01826"/>
    </source>
</evidence>
<feature type="signal peptide" evidence="8">
    <location>
        <begin position="1"/>
        <end position="21"/>
    </location>
</feature>
<dbReference type="GO" id="GO:0004867">
    <property type="term" value="F:serine-type endopeptidase inhibitor activity"/>
    <property type="evidence" value="ECO:0007669"/>
    <property type="project" value="UniProtKB-KW"/>
</dbReference>